<dbReference type="Gene3D" id="3.40.50.1000">
    <property type="entry name" value="HAD superfamily/HAD-like"/>
    <property type="match status" value="1"/>
</dbReference>
<dbReference type="Pfam" id="PF13242">
    <property type="entry name" value="Hydrolase_like"/>
    <property type="match status" value="1"/>
</dbReference>
<dbReference type="PANTHER" id="PTHR43434">
    <property type="entry name" value="PHOSPHOGLYCOLATE PHOSPHATASE"/>
    <property type="match status" value="1"/>
</dbReference>
<dbReference type="InterPro" id="IPR050155">
    <property type="entry name" value="HAD-like_hydrolase_sf"/>
</dbReference>
<dbReference type="RefSeq" id="WP_141991301.1">
    <property type="nucleotide sequence ID" value="NZ_VFRA01000001.1"/>
</dbReference>
<gene>
    <name evidence="1" type="ORF">FB472_2771</name>
</gene>
<dbReference type="InterPro" id="IPR023198">
    <property type="entry name" value="PGP-like_dom2"/>
</dbReference>
<dbReference type="GO" id="GO:0008967">
    <property type="term" value="F:phosphoglycolate phosphatase activity"/>
    <property type="evidence" value="ECO:0007669"/>
    <property type="project" value="TreeGrafter"/>
</dbReference>
<proteinExistence type="predicted"/>
<dbReference type="SUPFAM" id="SSF56784">
    <property type="entry name" value="HAD-like"/>
    <property type="match status" value="1"/>
</dbReference>
<evidence type="ECO:0000313" key="1">
    <source>
        <dbReference type="EMBL" id="TQO21101.1"/>
    </source>
</evidence>
<dbReference type="AlphaFoldDB" id="A0A8H2KBD1"/>
<dbReference type="InterPro" id="IPR023214">
    <property type="entry name" value="HAD_sf"/>
</dbReference>
<dbReference type="InterPro" id="IPR036412">
    <property type="entry name" value="HAD-like_sf"/>
</dbReference>
<sequence>MKTHILWDIDGTLIHNSPDGANVYLEAFTQLTGAPPLHRITNPHGMTEGQLLSELLQLNGQPSTMLDDLLTELDVHTLAQHDGGFIREAVAGGPEALREVAHRGWDNALLTGNGPLHSRYKLLAAGYSADDFTWQNSFFGDRSPSRPHLTSLVTPQLGDGTHIIVGDTPNDGIAADAASLPFIAVATGAYSVADLRNTSALLVVDNLVGGLEEVLDTITQLTERG</sequence>
<dbReference type="GO" id="GO:0006281">
    <property type="term" value="P:DNA repair"/>
    <property type="evidence" value="ECO:0007669"/>
    <property type="project" value="TreeGrafter"/>
</dbReference>
<dbReference type="Proteomes" id="UP000316560">
    <property type="component" value="Unassembled WGS sequence"/>
</dbReference>
<organism evidence="1 2">
    <name type="scientific">Rhodoglobus vestalii</name>
    <dbReference type="NCBI Taxonomy" id="193384"/>
    <lineage>
        <taxon>Bacteria</taxon>
        <taxon>Bacillati</taxon>
        <taxon>Actinomycetota</taxon>
        <taxon>Actinomycetes</taxon>
        <taxon>Micrococcales</taxon>
        <taxon>Microbacteriaceae</taxon>
        <taxon>Rhodoglobus</taxon>
    </lineage>
</organism>
<dbReference type="GO" id="GO:0005829">
    <property type="term" value="C:cytosol"/>
    <property type="evidence" value="ECO:0007669"/>
    <property type="project" value="TreeGrafter"/>
</dbReference>
<evidence type="ECO:0000313" key="2">
    <source>
        <dbReference type="Proteomes" id="UP000316560"/>
    </source>
</evidence>
<protein>
    <submittedName>
        <fullName evidence="1">Phosphoglycolate phosphatase-like HAD superfamily hydrolase</fullName>
    </submittedName>
</protein>
<keyword evidence="1" id="KW-0378">Hydrolase</keyword>
<reference evidence="1 2" key="1">
    <citation type="submission" date="2019-06" db="EMBL/GenBank/DDBJ databases">
        <title>Sequencing the genomes of 1000 actinobacteria strains.</title>
        <authorList>
            <person name="Klenk H.-P."/>
        </authorList>
    </citation>
    <scope>NUCLEOTIDE SEQUENCE [LARGE SCALE GENOMIC DNA]</scope>
    <source>
        <strain evidence="1 2">DSM 21947</strain>
    </source>
</reference>
<dbReference type="PANTHER" id="PTHR43434:SF1">
    <property type="entry name" value="PHOSPHOGLYCOLATE PHOSPHATASE"/>
    <property type="match status" value="1"/>
</dbReference>
<dbReference type="EMBL" id="VFRA01000001">
    <property type="protein sequence ID" value="TQO21101.1"/>
    <property type="molecule type" value="Genomic_DNA"/>
</dbReference>
<comment type="caution">
    <text evidence="1">The sequence shown here is derived from an EMBL/GenBank/DDBJ whole genome shotgun (WGS) entry which is preliminary data.</text>
</comment>
<dbReference type="OrthoDB" id="9781769at2"/>
<dbReference type="Gene3D" id="1.10.150.240">
    <property type="entry name" value="Putative phosphatase, domain 2"/>
    <property type="match status" value="1"/>
</dbReference>
<keyword evidence="2" id="KW-1185">Reference proteome</keyword>
<name>A0A8H2KBD1_9MICO</name>
<accession>A0A8H2KBD1</accession>